<feature type="region of interest" description="Disordered" evidence="1">
    <location>
        <begin position="1"/>
        <end position="80"/>
    </location>
</feature>
<dbReference type="AlphaFoldDB" id="Q5ZDP7"/>
<feature type="compositionally biased region" description="Basic and acidic residues" evidence="1">
    <location>
        <begin position="24"/>
        <end position="40"/>
    </location>
</feature>
<evidence type="ECO:0000313" key="2">
    <source>
        <dbReference type="EMBL" id="BAD52592.1"/>
    </source>
</evidence>
<feature type="compositionally biased region" description="Basic and acidic residues" evidence="1">
    <location>
        <begin position="66"/>
        <end position="80"/>
    </location>
</feature>
<dbReference type="EMBL" id="AP002870">
    <property type="protein sequence ID" value="BAD52592.1"/>
    <property type="molecule type" value="Genomic_DNA"/>
</dbReference>
<reference evidence="2" key="1">
    <citation type="journal article" date="2002" name="Nature">
        <title>The genome sequence and structure of rice chromosome 1.</title>
        <authorList>
            <person name="Sasaki T."/>
            <person name="Matsumoto T."/>
            <person name="Yamamoto K."/>
            <person name="Sakata K."/>
            <person name="Baba T."/>
            <person name="Katayose Y."/>
            <person name="Wu J."/>
            <person name="Niimura Y."/>
            <person name="Cheng Z."/>
            <person name="Nagamura Y."/>
            <person name="Antonio B.A."/>
            <person name="Kanamori H."/>
            <person name="Hosokawa S."/>
            <person name="Masukawa M."/>
            <person name="Arikawa K."/>
            <person name="Chiden Y."/>
            <person name="Hayashi M."/>
            <person name="Okamoto M."/>
            <person name="Ando T."/>
            <person name="Aoki H."/>
            <person name="Arita K."/>
            <person name="Hamada M."/>
            <person name="Harada C."/>
            <person name="Hijishita S."/>
            <person name="Honda M."/>
            <person name="Ichikawa Y."/>
            <person name="Idonuma A."/>
            <person name="Iijima M."/>
            <person name="Ikeda M."/>
            <person name="Ikeno M."/>
            <person name="Itoh S."/>
            <person name="Itoh T."/>
            <person name="Itoh Y."/>
            <person name="Itoh Y."/>
            <person name="Iwabuchi A."/>
            <person name="Kamiya K."/>
            <person name="Karasawa W."/>
            <person name="Katagiri S."/>
            <person name="Kikuta A."/>
            <person name="Kobayashi N."/>
            <person name="Kono I."/>
            <person name="Machita K."/>
            <person name="Maehara T."/>
            <person name="Mizuno H."/>
            <person name="Mizubayashi T."/>
            <person name="Mukai Y."/>
            <person name="Nagasaki H."/>
            <person name="Nakashima M."/>
            <person name="Nakama Y."/>
            <person name="Nakamichi Y."/>
            <person name="Nakamura M."/>
            <person name="Namiki N."/>
            <person name="Negishi M."/>
            <person name="Ohta I."/>
            <person name="Ono N."/>
            <person name="Saji S."/>
            <person name="Sakai K."/>
            <person name="Shibata M."/>
            <person name="Shimokawa T."/>
            <person name="Shomura A."/>
            <person name="Song J."/>
            <person name="Takazaki Y."/>
            <person name="Terasawa K."/>
            <person name="Tsuji K."/>
            <person name="Waki K."/>
            <person name="Yamagata H."/>
            <person name="Yamane H."/>
            <person name="Yoshiki S."/>
            <person name="Yoshihara R."/>
            <person name="Yukawa K."/>
            <person name="Zhong H."/>
            <person name="Iwama H."/>
            <person name="Endo T."/>
            <person name="Ito H."/>
            <person name="Hahn J.H."/>
            <person name="Kim H.I."/>
            <person name="Eun M.Y."/>
            <person name="Yano M."/>
            <person name="Jiang J."/>
            <person name="Gojobori T."/>
        </authorList>
    </citation>
    <scope>NUCLEOTIDE SEQUENCE [LARGE SCALE GENOMIC DNA]</scope>
</reference>
<feature type="compositionally biased region" description="Basic residues" evidence="1">
    <location>
        <begin position="41"/>
        <end position="53"/>
    </location>
</feature>
<gene>
    <name evidence="2" type="primary">P0458A05.9</name>
</gene>
<evidence type="ECO:0000256" key="1">
    <source>
        <dbReference type="SAM" id="MobiDB-lite"/>
    </source>
</evidence>
<proteinExistence type="predicted"/>
<name>Q5ZDP7_ORYSJ</name>
<organism evidence="2">
    <name type="scientific">Oryza sativa subsp. japonica</name>
    <name type="common">Rice</name>
    <dbReference type="NCBI Taxonomy" id="39947"/>
    <lineage>
        <taxon>Eukaryota</taxon>
        <taxon>Viridiplantae</taxon>
        <taxon>Streptophyta</taxon>
        <taxon>Embryophyta</taxon>
        <taxon>Tracheophyta</taxon>
        <taxon>Spermatophyta</taxon>
        <taxon>Magnoliopsida</taxon>
        <taxon>Liliopsida</taxon>
        <taxon>Poales</taxon>
        <taxon>Poaceae</taxon>
        <taxon>BOP clade</taxon>
        <taxon>Oryzoideae</taxon>
        <taxon>Oryzeae</taxon>
        <taxon>Oryzinae</taxon>
        <taxon>Oryza</taxon>
        <taxon>Oryza sativa</taxon>
    </lineage>
</organism>
<dbReference type="Proteomes" id="UP000817658">
    <property type="component" value="Chromosome 1"/>
</dbReference>
<accession>Q5ZDP7</accession>
<sequence>MEDAVGIGDGVGWFSGNRRWGSQEGREVENGDHGAEESRKGGRRKATVGRSHRGREGGGGRRLTLRKTEEKTDLRNGSDSEKSVGLYIYPVAAGTPFYSFSV</sequence>
<protein>
    <submittedName>
        <fullName evidence="2">Uncharacterized protein</fullName>
    </submittedName>
</protein>